<dbReference type="RefSeq" id="WP_141624700.1">
    <property type="nucleotide sequence ID" value="NZ_CP041242.1"/>
</dbReference>
<protein>
    <submittedName>
        <fullName evidence="2">Putative peptide modification system cyclase</fullName>
    </submittedName>
</protein>
<dbReference type="AlphaFoldDB" id="A0A514BVD8"/>
<evidence type="ECO:0000256" key="1">
    <source>
        <dbReference type="PROSITE-ProRule" id="PRU00339"/>
    </source>
</evidence>
<dbReference type="OrthoDB" id="5928393at2"/>
<proteinExistence type="predicted"/>
<feature type="repeat" description="TPR" evidence="1">
    <location>
        <begin position="413"/>
        <end position="446"/>
    </location>
</feature>
<dbReference type="Gene3D" id="3.40.50.10610">
    <property type="entry name" value="ABC-type transport auxiliary lipoprotein component"/>
    <property type="match status" value="1"/>
</dbReference>
<name>A0A514BVD8_9GAMM</name>
<dbReference type="GO" id="GO:0009190">
    <property type="term" value="P:cyclic nucleotide biosynthetic process"/>
    <property type="evidence" value="ECO:0007669"/>
    <property type="project" value="InterPro"/>
</dbReference>
<dbReference type="InterPro" id="IPR019734">
    <property type="entry name" value="TPR_rpt"/>
</dbReference>
<dbReference type="Pfam" id="PF13181">
    <property type="entry name" value="TPR_8"/>
    <property type="match status" value="1"/>
</dbReference>
<dbReference type="SUPFAM" id="SSF55073">
    <property type="entry name" value="Nucleotide cyclase"/>
    <property type="match status" value="1"/>
</dbReference>
<dbReference type="CDD" id="cd07302">
    <property type="entry name" value="CHD"/>
    <property type="match status" value="1"/>
</dbReference>
<reference evidence="2 3" key="1">
    <citation type="submission" date="2019-06" db="EMBL/GenBank/DDBJ databases">
        <title>Lysobacter alkalisoli sp. nov. isolated from saline-alkali soil.</title>
        <authorList>
            <person name="Sun J.-Q."/>
            <person name="Xu L."/>
        </authorList>
    </citation>
    <scope>NUCLEOTIDE SEQUENCE [LARGE SCALE GENOMIC DNA]</scope>
    <source>
        <strain evidence="2 3">SJ-36</strain>
    </source>
</reference>
<dbReference type="SMART" id="SM00028">
    <property type="entry name" value="TPR"/>
    <property type="match status" value="3"/>
</dbReference>
<dbReference type="Gene3D" id="3.30.70.1230">
    <property type="entry name" value="Nucleotide cyclase"/>
    <property type="match status" value="1"/>
</dbReference>
<accession>A0A514BVD8</accession>
<dbReference type="KEGG" id="lyj:FKV23_15670"/>
<dbReference type="InterPro" id="IPR011990">
    <property type="entry name" value="TPR-like_helical_dom_sf"/>
</dbReference>
<keyword evidence="3" id="KW-1185">Reference proteome</keyword>
<dbReference type="EMBL" id="CP041242">
    <property type="protein sequence ID" value="QDH71368.1"/>
    <property type="molecule type" value="Genomic_DNA"/>
</dbReference>
<evidence type="ECO:0000313" key="3">
    <source>
        <dbReference type="Proteomes" id="UP000317199"/>
    </source>
</evidence>
<dbReference type="Gene3D" id="1.25.40.10">
    <property type="entry name" value="Tetratricopeptide repeat domain"/>
    <property type="match status" value="2"/>
</dbReference>
<keyword evidence="1" id="KW-0802">TPR repeat</keyword>
<dbReference type="NCBIfam" id="TIGR04510">
    <property type="entry name" value="mod_pep_cyc"/>
    <property type="match status" value="1"/>
</dbReference>
<dbReference type="PROSITE" id="PS50005">
    <property type="entry name" value="TPR"/>
    <property type="match status" value="1"/>
</dbReference>
<dbReference type="SUPFAM" id="SSF81901">
    <property type="entry name" value="HCP-like"/>
    <property type="match status" value="1"/>
</dbReference>
<sequence length="875" mass="96861">MEDAVVLQSEPQAESAAPLLRTILLADICDSTNLVERLGDGGAAQFFREHDRLVLRLQQQWRGRLIDRADGLLLLFERPVDGLGFALDYARGLADIGKLRHLDIKTRSGLHVGEVLTWRNSDEAVRLGAKPIEVEGLAKPIAARLMSIARPGQILMSAVAEPLAHRSARELGERGQNLVWKSHGLWQFKGVAERQLVFEVGEPGLAPLRAPGNSSKAWRRLPLWRRPAALMAEAAVLVAVTFGAWFATRTPPAIAFNERDWVVVGDLRNLTGDIRLEDSLEQAFRISLEQSRHVNVLSDLKVRDSLARMRLEPGTVVDRDIASQIAQRDGARAVILPTVSEIGGRLRFSVEVVDPLTQTTVYARAADGRGEESVLASIDQVTGSVRANLGEAVKQIEHDSKPLPEVTTDNIDALRAYALGQKAFSKNDYLEADSYYQKATEIDPEFALAWLARARAGFGLWDIQAAVPSLRKAQSLRERLVPKEAQYLDGWVAEFDEPQNALAKWRMMATLYPDNGPAQANVVIRLVAANRFSEALPFANRATSLKYELIGNSFDQLGRVKLGLEDFEGAGSAFDQALTLGNRSSLRRRANVEAAQYNFPAAEKLLEEAPVGDAVSSLDRISIAMDKGKCTVANETAKRALTPKSEVPAQYLRALQISAATVEWLCGDAQVAAKSARSVMRDAMDAAEASSPVEAPDDIGIALIAGLLLQRLDDDAPVDGLIDRLEKSRVVEQHDYLRELRSVLLAEWDRKQGRYRRALERLEPLVTGYERYQTRQALLEAYAETKRLDLALEQVTWLAEHRGLAYLEQGCAQCQQALNVADSNLSLLRAAELLESEGHDDRARQYLARFDEIWPPQVLPPHLRTRRSALRAASN</sequence>
<dbReference type="InterPro" id="IPR050697">
    <property type="entry name" value="Adenylyl/Guanylyl_Cyclase_3/4"/>
</dbReference>
<dbReference type="InterPro" id="IPR029787">
    <property type="entry name" value="Nucleotide_cyclase"/>
</dbReference>
<dbReference type="GO" id="GO:0035556">
    <property type="term" value="P:intracellular signal transduction"/>
    <property type="evidence" value="ECO:0007669"/>
    <property type="project" value="InterPro"/>
</dbReference>
<dbReference type="Proteomes" id="UP000317199">
    <property type="component" value="Chromosome"/>
</dbReference>
<dbReference type="PANTHER" id="PTHR43081:SF1">
    <property type="entry name" value="ADENYLATE CYCLASE, TERMINAL-DIFFERENTIATION SPECIFIC"/>
    <property type="match status" value="1"/>
</dbReference>
<gene>
    <name evidence="2" type="ORF">FKV23_15670</name>
</gene>
<dbReference type="PANTHER" id="PTHR43081">
    <property type="entry name" value="ADENYLATE CYCLASE, TERMINAL-DIFFERENTIATION SPECIFIC-RELATED"/>
    <property type="match status" value="1"/>
</dbReference>
<organism evidence="2 3">
    <name type="scientific">Marilutibacter alkalisoli</name>
    <dbReference type="NCBI Taxonomy" id="2591633"/>
    <lineage>
        <taxon>Bacteria</taxon>
        <taxon>Pseudomonadati</taxon>
        <taxon>Pseudomonadota</taxon>
        <taxon>Gammaproteobacteria</taxon>
        <taxon>Lysobacterales</taxon>
        <taxon>Lysobacteraceae</taxon>
        <taxon>Marilutibacter</taxon>
    </lineage>
</organism>
<evidence type="ECO:0000313" key="2">
    <source>
        <dbReference type="EMBL" id="QDH71368.1"/>
    </source>
</evidence>
<dbReference type="InterPro" id="IPR001054">
    <property type="entry name" value="A/G_cyclase"/>
</dbReference>
<dbReference type="InterPro" id="IPR030966">
    <property type="entry name" value="Mod_pep_cyc"/>
</dbReference>
<dbReference type="GO" id="GO:0004016">
    <property type="term" value="F:adenylate cyclase activity"/>
    <property type="evidence" value="ECO:0007669"/>
    <property type="project" value="UniProtKB-ARBA"/>
</dbReference>